<keyword evidence="2" id="KW-1185">Reference proteome</keyword>
<dbReference type="EMBL" id="JYDQ01002383">
    <property type="protein sequence ID" value="KRY03907.1"/>
    <property type="molecule type" value="Genomic_DNA"/>
</dbReference>
<proteinExistence type="predicted"/>
<evidence type="ECO:0000313" key="1">
    <source>
        <dbReference type="EMBL" id="KRY03907.1"/>
    </source>
</evidence>
<gene>
    <name evidence="1" type="ORF">T12_10551</name>
</gene>
<comment type="caution">
    <text evidence="1">The sequence shown here is derived from an EMBL/GenBank/DDBJ whole genome shotgun (WGS) entry which is preliminary data.</text>
</comment>
<dbReference type="Proteomes" id="UP000054783">
    <property type="component" value="Unassembled WGS sequence"/>
</dbReference>
<sequence length="32" mass="3670">MLTFSNRHSLCWLATVVVENSVLFLDMDLTVD</sequence>
<accession>A0A0V0YV94</accession>
<dbReference type="AlphaFoldDB" id="A0A0V0YV94"/>
<evidence type="ECO:0000313" key="2">
    <source>
        <dbReference type="Proteomes" id="UP000054783"/>
    </source>
</evidence>
<protein>
    <submittedName>
        <fullName evidence="1">Uncharacterized protein</fullName>
    </submittedName>
</protein>
<reference evidence="1 2" key="1">
    <citation type="submission" date="2015-01" db="EMBL/GenBank/DDBJ databases">
        <title>Evolution of Trichinella species and genotypes.</title>
        <authorList>
            <person name="Korhonen P.K."/>
            <person name="Edoardo P."/>
            <person name="Giuseppe L.R."/>
            <person name="Gasser R.B."/>
        </authorList>
    </citation>
    <scope>NUCLEOTIDE SEQUENCE [LARGE SCALE GENOMIC DNA]</scope>
    <source>
        <strain evidence="1">ISS2496</strain>
    </source>
</reference>
<organism evidence="1 2">
    <name type="scientific">Trichinella patagoniensis</name>
    <dbReference type="NCBI Taxonomy" id="990121"/>
    <lineage>
        <taxon>Eukaryota</taxon>
        <taxon>Metazoa</taxon>
        <taxon>Ecdysozoa</taxon>
        <taxon>Nematoda</taxon>
        <taxon>Enoplea</taxon>
        <taxon>Dorylaimia</taxon>
        <taxon>Trichinellida</taxon>
        <taxon>Trichinellidae</taxon>
        <taxon>Trichinella</taxon>
    </lineage>
</organism>
<name>A0A0V0YV94_9BILA</name>